<evidence type="ECO:0000313" key="4">
    <source>
        <dbReference type="Proteomes" id="UP000549113"/>
    </source>
</evidence>
<feature type="compositionally biased region" description="Low complexity" evidence="1">
    <location>
        <begin position="1"/>
        <end position="10"/>
    </location>
</feature>
<dbReference type="SUPFAM" id="SSF56601">
    <property type="entry name" value="beta-lactamase/transpeptidase-like"/>
    <property type="match status" value="1"/>
</dbReference>
<name>A0AA40SRG6_9MICO</name>
<keyword evidence="2" id="KW-0812">Transmembrane</keyword>
<dbReference type="AlphaFoldDB" id="A0AA40SRG6"/>
<dbReference type="EC" id="3.4.16.4" evidence="3"/>
<keyword evidence="2" id="KW-1133">Transmembrane helix</keyword>
<proteinExistence type="predicted"/>
<reference evidence="3 4" key="1">
    <citation type="submission" date="2020-08" db="EMBL/GenBank/DDBJ databases">
        <title>Sequencing the genomes of 1000 actinobacteria strains.</title>
        <authorList>
            <person name="Klenk H.-P."/>
        </authorList>
    </citation>
    <scope>NUCLEOTIDE SEQUENCE [LARGE SCALE GENOMIC DNA]</scope>
    <source>
        <strain evidence="3 4">DSM 19600</strain>
    </source>
</reference>
<sequence>MTLEDAPPLSRRARREAAASTPPPADDLDALGIATVDAGTSPAASSALTWVDVDTLGPLRPPAPGGPDLLARRPRRSPLRPSVLVPIGAVLALAGGYAAATLLWPLTAVAPTVTTAEIAPVTAPVSTLTWPEDGSAAAGVDGIGSPVASTADVSPIASITKVVTVLMALEQLPLAPGEPGRDYDFTYDDRVEYWNFLARGESALDVPVDGTLTQYQLLQGILLGSAGNYAERLASDLWPNDEVFAGAAREWLSKHGLDGITVVEPTGILEANAADPAALLPLADLALANPVVAEIVRTQAVELPGAGEVENTNDLLDDPSVLGVKTGGLWEWYNLLSAKEVTVDETTVRLYAAVLGQPTDALRDSESERLLDALAAEVSVPAVLPAGTVAGTVSTAWGESADLVTDAAGSIVLWNGATAQIDAAFALDDARTAGDVAGSVTYAGPLDSDVLELTLADDIEPPDAWWRLTHPLELFGLAG</sequence>
<dbReference type="Gene3D" id="3.40.710.10">
    <property type="entry name" value="DD-peptidase/beta-lactamase superfamily"/>
    <property type="match status" value="1"/>
</dbReference>
<dbReference type="RefSeq" id="WP_241740141.1">
    <property type="nucleotide sequence ID" value="NZ_BAABCO010000004.1"/>
</dbReference>
<evidence type="ECO:0000313" key="3">
    <source>
        <dbReference type="EMBL" id="MBB4141065.1"/>
    </source>
</evidence>
<organism evidence="3 4">
    <name type="scientific">Microbacterium invictum</name>
    <dbReference type="NCBI Taxonomy" id="515415"/>
    <lineage>
        <taxon>Bacteria</taxon>
        <taxon>Bacillati</taxon>
        <taxon>Actinomycetota</taxon>
        <taxon>Actinomycetes</taxon>
        <taxon>Micrococcales</taxon>
        <taxon>Microbacteriaceae</taxon>
        <taxon>Microbacterium</taxon>
    </lineage>
</organism>
<dbReference type="InterPro" id="IPR012338">
    <property type="entry name" value="Beta-lactam/transpept-like"/>
</dbReference>
<dbReference type="Proteomes" id="UP000549113">
    <property type="component" value="Unassembled WGS sequence"/>
</dbReference>
<protein>
    <submittedName>
        <fullName evidence="3">D-alanyl-D-alanine carboxypeptidase (Penicillin-binding protein 5/6)</fullName>
        <ecNumber evidence="3">3.4.16.4</ecNumber>
    </submittedName>
</protein>
<evidence type="ECO:0000256" key="2">
    <source>
        <dbReference type="SAM" id="Phobius"/>
    </source>
</evidence>
<dbReference type="EMBL" id="JACIFH010000001">
    <property type="protein sequence ID" value="MBB4141065.1"/>
    <property type="molecule type" value="Genomic_DNA"/>
</dbReference>
<comment type="caution">
    <text evidence="3">The sequence shown here is derived from an EMBL/GenBank/DDBJ whole genome shotgun (WGS) entry which is preliminary data.</text>
</comment>
<accession>A0AA40SRG6</accession>
<keyword evidence="3" id="KW-0121">Carboxypeptidase</keyword>
<feature type="transmembrane region" description="Helical" evidence="2">
    <location>
        <begin position="83"/>
        <end position="104"/>
    </location>
</feature>
<feature type="region of interest" description="Disordered" evidence="1">
    <location>
        <begin position="1"/>
        <end position="33"/>
    </location>
</feature>
<keyword evidence="4" id="KW-1185">Reference proteome</keyword>
<gene>
    <name evidence="3" type="ORF">BKA10_002859</name>
</gene>
<evidence type="ECO:0000256" key="1">
    <source>
        <dbReference type="SAM" id="MobiDB-lite"/>
    </source>
</evidence>
<dbReference type="GO" id="GO:0009002">
    <property type="term" value="F:serine-type D-Ala-D-Ala carboxypeptidase activity"/>
    <property type="evidence" value="ECO:0007669"/>
    <property type="project" value="UniProtKB-EC"/>
</dbReference>
<keyword evidence="3" id="KW-0378">Hydrolase</keyword>
<keyword evidence="2" id="KW-0472">Membrane</keyword>
<keyword evidence="3" id="KW-0645">Protease</keyword>